<keyword evidence="3" id="KW-1185">Reference proteome</keyword>
<dbReference type="InterPro" id="IPR014245">
    <property type="entry name" value="Spore_III_AF"/>
</dbReference>
<comment type="caution">
    <text evidence="2">The sequence shown here is derived from an EMBL/GenBank/DDBJ whole genome shotgun (WGS) entry which is preliminary data.</text>
</comment>
<dbReference type="Pfam" id="PF09581">
    <property type="entry name" value="Spore_III_AF"/>
    <property type="match status" value="1"/>
</dbReference>
<sequence length="197" mass="22792">MIENLRSWIINICSTVIFITAVEMILPNNNMKKYAKFVLGLILVTVLINPVIKAFDKNFSVDRCVNEASRYFEEKEYEKNYDKYKNVTIDKTVDAFSKNLENLCTRKLKEKFPKDSYKVAIDVNYEDEKENFVIDTVKIGVTEGGIKKITKIQKIKIKDSEEVSGKESIDSKKLESIKKYLSDIMDVSKDKITVYKA</sequence>
<proteinExistence type="predicted"/>
<evidence type="ECO:0000256" key="1">
    <source>
        <dbReference type="SAM" id="Phobius"/>
    </source>
</evidence>
<accession>A0ABT4CXM8</accession>
<feature type="transmembrane region" description="Helical" evidence="1">
    <location>
        <begin position="6"/>
        <end position="25"/>
    </location>
</feature>
<keyword evidence="1" id="KW-0812">Transmembrane</keyword>
<dbReference type="Proteomes" id="UP001078443">
    <property type="component" value="Unassembled WGS sequence"/>
</dbReference>
<keyword evidence="1" id="KW-0472">Membrane</keyword>
<evidence type="ECO:0000313" key="2">
    <source>
        <dbReference type="EMBL" id="MCY6483754.1"/>
    </source>
</evidence>
<dbReference type="EMBL" id="JAPQER010000002">
    <property type="protein sequence ID" value="MCY6483754.1"/>
    <property type="molecule type" value="Genomic_DNA"/>
</dbReference>
<dbReference type="RefSeq" id="WP_268040031.1">
    <property type="nucleotide sequence ID" value="NZ_JAPQER010000002.1"/>
</dbReference>
<name>A0ABT4CXM8_9CLOT</name>
<gene>
    <name evidence="2" type="primary">spoIIIAF</name>
    <name evidence="2" type="ORF">OW763_05245</name>
</gene>
<keyword evidence="1" id="KW-1133">Transmembrane helix</keyword>
<dbReference type="NCBIfam" id="TIGR02896">
    <property type="entry name" value="spore_III_AF"/>
    <property type="match status" value="1"/>
</dbReference>
<evidence type="ECO:0000313" key="3">
    <source>
        <dbReference type="Proteomes" id="UP001078443"/>
    </source>
</evidence>
<organism evidence="2 3">
    <name type="scientific">Clostridium aestuarii</name>
    <dbReference type="NCBI Taxonomy" id="338193"/>
    <lineage>
        <taxon>Bacteria</taxon>
        <taxon>Bacillati</taxon>
        <taxon>Bacillota</taxon>
        <taxon>Clostridia</taxon>
        <taxon>Eubacteriales</taxon>
        <taxon>Clostridiaceae</taxon>
        <taxon>Clostridium</taxon>
    </lineage>
</organism>
<feature type="transmembrane region" description="Helical" evidence="1">
    <location>
        <begin position="37"/>
        <end position="55"/>
    </location>
</feature>
<protein>
    <submittedName>
        <fullName evidence="2">Stage III sporulation protein AF</fullName>
    </submittedName>
</protein>
<reference evidence="2" key="1">
    <citation type="submission" date="2022-12" db="EMBL/GenBank/DDBJ databases">
        <authorList>
            <person name="Wang J."/>
        </authorList>
    </citation>
    <scope>NUCLEOTIDE SEQUENCE</scope>
    <source>
        <strain evidence="2">HY-45-18</strain>
    </source>
</reference>